<reference evidence="1" key="1">
    <citation type="submission" date="2013-07" db="EMBL/GenBank/DDBJ databases">
        <title>The genome of an arbuscular mycorrhizal fungus provides insights into the evolution of the oldest plant symbiosis.</title>
        <authorList>
            <consortium name="DOE Joint Genome Institute"/>
            <person name="Tisserant E."/>
            <person name="Malbreil M."/>
            <person name="Kuo A."/>
            <person name="Kohler A."/>
            <person name="Symeonidi A."/>
            <person name="Balestrini R."/>
            <person name="Charron P."/>
            <person name="Duensing N."/>
            <person name="Frei-dit-Frey N."/>
            <person name="Gianinazzi-Pearson V."/>
            <person name="Gilbert B."/>
            <person name="Handa Y."/>
            <person name="Hijri M."/>
            <person name="Kaul R."/>
            <person name="Kawaguchi M."/>
            <person name="Krajinski F."/>
            <person name="Lammers P."/>
            <person name="Lapierre D."/>
            <person name="Masclaux F.G."/>
            <person name="Murat C."/>
            <person name="Morin E."/>
            <person name="Ndikumana S."/>
            <person name="Pagni M."/>
            <person name="Petitpierre D."/>
            <person name="Requena N."/>
            <person name="Rosikiewicz P."/>
            <person name="Riley R."/>
            <person name="Saito K."/>
            <person name="San Clemente H."/>
            <person name="Shapiro H."/>
            <person name="van Tuinen D."/>
            <person name="Becard G."/>
            <person name="Bonfante P."/>
            <person name="Paszkowski U."/>
            <person name="Shachar-Hill Y."/>
            <person name="Young J.P."/>
            <person name="Sanders I.R."/>
            <person name="Henrissat B."/>
            <person name="Rensing S.A."/>
            <person name="Grigoriev I.V."/>
            <person name="Corradi N."/>
            <person name="Roux C."/>
            <person name="Martin F."/>
        </authorList>
    </citation>
    <scope>NUCLEOTIDE SEQUENCE</scope>
    <source>
        <strain evidence="1">DAOM 197198</strain>
    </source>
</reference>
<sequence length="243" mass="28282">MENKTNLLKDDELKLSILDFCRTTEFQMDESDIEKVLQSDELEKAYFYSLLISFLNKEGFTAKKLTAKSRRYWSKTFAQLSVEAIESFNRKDDLDDFDFNGDNDDFDFEEEPVEFNDQAIGAKIISKRPIDYFSQRIESLTRKELMDSDHPNCDFIDNVINVLNELEKGGVLKFPESISGYDFSYEIMSANHKEKTKYLLLVAHKVSASELLHDYAKLPVLKMINLILSLNHFSSFEFNLIKV</sequence>
<evidence type="ECO:0000313" key="1">
    <source>
        <dbReference type="EMBL" id="ESA06054.1"/>
    </source>
</evidence>
<dbReference type="HOGENOM" id="CLU_1143056_0_0_1"/>
<dbReference type="EMBL" id="KI292136">
    <property type="protein sequence ID" value="ESA06054.1"/>
    <property type="molecule type" value="Genomic_DNA"/>
</dbReference>
<proteinExistence type="predicted"/>
<protein>
    <submittedName>
        <fullName evidence="1">Uncharacterized protein</fullName>
    </submittedName>
</protein>
<name>U9TD30_RHIID</name>
<dbReference type="AlphaFoldDB" id="U9TD30"/>
<gene>
    <name evidence="1" type="ORF">GLOINDRAFT_99444</name>
</gene>
<accession>U9TD30</accession>
<organism evidence="1">
    <name type="scientific">Rhizophagus irregularis (strain DAOM 181602 / DAOM 197198 / MUCL 43194)</name>
    <name type="common">Arbuscular mycorrhizal fungus</name>
    <name type="synonym">Glomus intraradices</name>
    <dbReference type="NCBI Taxonomy" id="747089"/>
    <lineage>
        <taxon>Eukaryota</taxon>
        <taxon>Fungi</taxon>
        <taxon>Fungi incertae sedis</taxon>
        <taxon>Mucoromycota</taxon>
        <taxon>Glomeromycotina</taxon>
        <taxon>Glomeromycetes</taxon>
        <taxon>Glomerales</taxon>
        <taxon>Glomeraceae</taxon>
        <taxon>Rhizophagus</taxon>
    </lineage>
</organism>